<evidence type="ECO:0000313" key="5">
    <source>
        <dbReference type="Proteomes" id="UP000664132"/>
    </source>
</evidence>
<evidence type="ECO:0000259" key="3">
    <source>
        <dbReference type="Pfam" id="PF13649"/>
    </source>
</evidence>
<evidence type="ECO:0000256" key="2">
    <source>
        <dbReference type="ARBA" id="ARBA00022679"/>
    </source>
</evidence>
<sequence length="463" mass="50644">MVSTGTETAESLFNTLGARYEDAFANDPLLCDFVKSVAESLQPKSKVIDVGCGTGKPVSYLLAEAGHEVYGIDVSGEMVRLATSQVPSGKFQQADMREYEPPVQMDAVFAVLSLFQLTPGDLVSMMYKFGEWVPMDGIVALCVLPSTALAPEKVVYDPTWDAVWMIGKEWMGSLTNESFFSEQGWARILKDAGFVLEVEPVSYLFSPIGENHIPEAHHCLVARRAEKKPLLGPFPRPTSSRIKNFCETNGEFLGHPRLASEDLEVLVTGLDPKEISLLVRKGQGSGLSLARSGSPNFWSLPAAQASLSSISSGAVETVLAPWMLSNPDELHNTLAGLVRIAKSQIIILQGAPDNEATQLINAVARSLPIAHQGLLLDSASGYLTHHGFSSISLQRIHATFSFPEEDISQRCNAAAEFLFSLWHRDHAQRKEAVEIVSHRLRLLFKGREHSIGFNMVALIATRL</sequence>
<dbReference type="CDD" id="cd02440">
    <property type="entry name" value="AdoMet_MTases"/>
    <property type="match status" value="1"/>
</dbReference>
<keyword evidence="2" id="KW-0808">Transferase</keyword>
<reference evidence="4" key="1">
    <citation type="submission" date="2021-02" db="EMBL/GenBank/DDBJ databases">
        <title>Genome sequence Cadophora malorum strain M34.</title>
        <authorList>
            <person name="Stefanovic E."/>
            <person name="Vu D."/>
            <person name="Scully C."/>
            <person name="Dijksterhuis J."/>
            <person name="Roader J."/>
            <person name="Houbraken J."/>
        </authorList>
    </citation>
    <scope>NUCLEOTIDE SEQUENCE</scope>
    <source>
        <strain evidence="4">M34</strain>
    </source>
</reference>
<dbReference type="Gene3D" id="3.40.50.150">
    <property type="entry name" value="Vaccinia Virus protein VP39"/>
    <property type="match status" value="1"/>
</dbReference>
<protein>
    <recommendedName>
        <fullName evidence="3">Methyltransferase domain-containing protein</fullName>
    </recommendedName>
</protein>
<dbReference type="InterPro" id="IPR029063">
    <property type="entry name" value="SAM-dependent_MTases_sf"/>
</dbReference>
<dbReference type="Proteomes" id="UP000664132">
    <property type="component" value="Unassembled WGS sequence"/>
</dbReference>
<name>A0A8H7T1G7_9HELO</name>
<comment type="caution">
    <text evidence="4">The sequence shown here is derived from an EMBL/GenBank/DDBJ whole genome shotgun (WGS) entry which is preliminary data.</text>
</comment>
<feature type="domain" description="Methyltransferase" evidence="3">
    <location>
        <begin position="47"/>
        <end position="128"/>
    </location>
</feature>
<dbReference type="GO" id="GO:0008168">
    <property type="term" value="F:methyltransferase activity"/>
    <property type="evidence" value="ECO:0007669"/>
    <property type="project" value="UniProtKB-KW"/>
</dbReference>
<dbReference type="AlphaFoldDB" id="A0A8H7T1G7"/>
<dbReference type="EMBL" id="JAFJYH010000349">
    <property type="protein sequence ID" value="KAG4412845.1"/>
    <property type="molecule type" value="Genomic_DNA"/>
</dbReference>
<dbReference type="InterPro" id="IPR041698">
    <property type="entry name" value="Methyltransf_25"/>
</dbReference>
<dbReference type="Pfam" id="PF13649">
    <property type="entry name" value="Methyltransf_25"/>
    <property type="match status" value="1"/>
</dbReference>
<gene>
    <name evidence="4" type="ORF">IFR04_014006</name>
</gene>
<keyword evidence="5" id="KW-1185">Reference proteome</keyword>
<evidence type="ECO:0000256" key="1">
    <source>
        <dbReference type="ARBA" id="ARBA00022603"/>
    </source>
</evidence>
<dbReference type="SUPFAM" id="SSF53335">
    <property type="entry name" value="S-adenosyl-L-methionine-dependent methyltransferases"/>
    <property type="match status" value="1"/>
</dbReference>
<dbReference type="GO" id="GO:0032259">
    <property type="term" value="P:methylation"/>
    <property type="evidence" value="ECO:0007669"/>
    <property type="project" value="UniProtKB-KW"/>
</dbReference>
<evidence type="ECO:0000313" key="4">
    <source>
        <dbReference type="EMBL" id="KAG4412845.1"/>
    </source>
</evidence>
<proteinExistence type="predicted"/>
<accession>A0A8H7T1G7</accession>
<dbReference type="PANTHER" id="PTHR43861:SF1">
    <property type="entry name" value="TRANS-ACONITATE 2-METHYLTRANSFERASE"/>
    <property type="match status" value="1"/>
</dbReference>
<dbReference type="OrthoDB" id="540004at2759"/>
<keyword evidence="1" id="KW-0489">Methyltransferase</keyword>
<organism evidence="4 5">
    <name type="scientific">Cadophora malorum</name>
    <dbReference type="NCBI Taxonomy" id="108018"/>
    <lineage>
        <taxon>Eukaryota</taxon>
        <taxon>Fungi</taxon>
        <taxon>Dikarya</taxon>
        <taxon>Ascomycota</taxon>
        <taxon>Pezizomycotina</taxon>
        <taxon>Leotiomycetes</taxon>
        <taxon>Helotiales</taxon>
        <taxon>Ploettnerulaceae</taxon>
        <taxon>Cadophora</taxon>
    </lineage>
</organism>
<dbReference type="PANTHER" id="PTHR43861">
    <property type="entry name" value="TRANS-ACONITATE 2-METHYLTRANSFERASE-RELATED"/>
    <property type="match status" value="1"/>
</dbReference>